<dbReference type="PANTHER" id="PTHR43875">
    <property type="entry name" value="MALTODEXTRIN IMPORT ATP-BINDING PROTEIN MSMX"/>
    <property type="match status" value="1"/>
</dbReference>
<feature type="domain" description="ABC transporter" evidence="4">
    <location>
        <begin position="20"/>
        <end position="137"/>
    </location>
</feature>
<comment type="caution">
    <text evidence="5">The sequence shown here is derived from an EMBL/GenBank/DDBJ whole genome shotgun (WGS) entry which is preliminary data.</text>
</comment>
<reference evidence="6" key="1">
    <citation type="journal article" date="2015" name="MBio">
        <title>Genome-Resolved Metagenomic Analysis Reveals Roles for Candidate Phyla and Other Microbial Community Members in Biogeochemical Transformations in Oil Reservoirs.</title>
        <authorList>
            <person name="Hu P."/>
            <person name="Tom L."/>
            <person name="Singh A."/>
            <person name="Thomas B.C."/>
            <person name="Baker B.J."/>
            <person name="Piceno Y.M."/>
            <person name="Andersen G.L."/>
            <person name="Banfield J.F."/>
        </authorList>
    </citation>
    <scope>NUCLEOTIDE SEQUENCE [LARGE SCALE GENOMIC DNA]</scope>
</reference>
<evidence type="ECO:0000313" key="6">
    <source>
        <dbReference type="Proteomes" id="UP000055014"/>
    </source>
</evidence>
<keyword evidence="5" id="KW-0547">Nucleotide-binding</keyword>
<dbReference type="GO" id="GO:0016887">
    <property type="term" value="F:ATP hydrolysis activity"/>
    <property type="evidence" value="ECO:0007669"/>
    <property type="project" value="InterPro"/>
</dbReference>
<dbReference type="GO" id="GO:0005524">
    <property type="term" value="F:ATP binding"/>
    <property type="evidence" value="ECO:0007669"/>
    <property type="project" value="UniProtKB-KW"/>
</dbReference>
<dbReference type="PANTHER" id="PTHR43875:SF15">
    <property type="entry name" value="TREHALOSE IMPORT ATP-BINDING PROTEIN SUGC"/>
    <property type="match status" value="1"/>
</dbReference>
<evidence type="ECO:0000313" key="5">
    <source>
        <dbReference type="EMBL" id="KUK88883.1"/>
    </source>
</evidence>
<dbReference type="GO" id="GO:0055052">
    <property type="term" value="C:ATP-binding cassette (ABC) transporter complex, substrate-binding subunit-containing"/>
    <property type="evidence" value="ECO:0007669"/>
    <property type="project" value="TreeGrafter"/>
</dbReference>
<dbReference type="EMBL" id="LGGW01000122">
    <property type="protein sequence ID" value="KUK88883.1"/>
    <property type="molecule type" value="Genomic_DNA"/>
</dbReference>
<dbReference type="SUPFAM" id="SSF52540">
    <property type="entry name" value="P-loop containing nucleoside triphosphate hydrolases"/>
    <property type="match status" value="1"/>
</dbReference>
<dbReference type="Pfam" id="PF00005">
    <property type="entry name" value="ABC_tran"/>
    <property type="match status" value="1"/>
</dbReference>
<dbReference type="AlphaFoldDB" id="A0A101I545"/>
<gene>
    <name evidence="5" type="ORF">XE02_1182</name>
</gene>
<keyword evidence="5" id="KW-0067">ATP-binding</keyword>
<evidence type="ECO:0000256" key="3">
    <source>
        <dbReference type="ARBA" id="ARBA00023136"/>
    </source>
</evidence>
<evidence type="ECO:0000256" key="2">
    <source>
        <dbReference type="ARBA" id="ARBA00022967"/>
    </source>
</evidence>
<dbReference type="PATRIC" id="fig|1236046.5.peg.1043"/>
<keyword evidence="2" id="KW-1278">Translocase</keyword>
<evidence type="ECO:0000259" key="4">
    <source>
        <dbReference type="Pfam" id="PF00005"/>
    </source>
</evidence>
<keyword evidence="1" id="KW-1003">Cell membrane</keyword>
<name>A0A101I545_9BACT</name>
<accession>A0A101I545</accession>
<evidence type="ECO:0000256" key="1">
    <source>
        <dbReference type="ARBA" id="ARBA00022475"/>
    </source>
</evidence>
<dbReference type="Gene3D" id="3.40.50.300">
    <property type="entry name" value="P-loop containing nucleotide triphosphate hydrolases"/>
    <property type="match status" value="1"/>
</dbReference>
<dbReference type="InterPro" id="IPR027417">
    <property type="entry name" value="P-loop_NTPase"/>
</dbReference>
<organism evidence="5 6">
    <name type="scientific">Mesotoga infera</name>
    <dbReference type="NCBI Taxonomy" id="1236046"/>
    <lineage>
        <taxon>Bacteria</taxon>
        <taxon>Thermotogati</taxon>
        <taxon>Thermotogota</taxon>
        <taxon>Thermotogae</taxon>
        <taxon>Kosmotogales</taxon>
        <taxon>Kosmotogaceae</taxon>
        <taxon>Mesotoga</taxon>
    </lineage>
</organism>
<proteinExistence type="predicted"/>
<dbReference type="Proteomes" id="UP000055014">
    <property type="component" value="Unassembled WGS sequence"/>
</dbReference>
<keyword evidence="3" id="KW-0472">Membrane</keyword>
<dbReference type="InterPro" id="IPR003439">
    <property type="entry name" value="ABC_transporter-like_ATP-bd"/>
</dbReference>
<protein>
    <submittedName>
        <fullName evidence="5">Maltose/maltodextrin import ATP-binding protein MalK</fullName>
    </submittedName>
</protein>
<dbReference type="InterPro" id="IPR047641">
    <property type="entry name" value="ABC_transpr_MalK/UgpC-like"/>
</dbReference>
<sequence>MPEIILKNLTKTFGSVNAVDKLDLTIEDRDFVTLLGPSGCGKTTTLRMMSGLETPTIGEISIGGKVVFSSEKQINLSPDKRDVGLLFQNYALWPHMTVYQNIAFGLENMKWSKEEIRKRVKEMGDLVKISDLLDRYPSELWKCEPN</sequence>